<accession>A0A8S1X102</accession>
<keyword evidence="9" id="KW-1185">Reference proteome</keyword>
<reference evidence="8" key="1">
    <citation type="submission" date="2021-01" db="EMBL/GenBank/DDBJ databases">
        <authorList>
            <consortium name="Genoscope - CEA"/>
            <person name="William W."/>
        </authorList>
    </citation>
    <scope>NUCLEOTIDE SEQUENCE</scope>
</reference>
<evidence type="ECO:0000313" key="9">
    <source>
        <dbReference type="Proteomes" id="UP000683925"/>
    </source>
</evidence>
<dbReference type="EMBL" id="CAJJDP010000101">
    <property type="protein sequence ID" value="CAD8191926.1"/>
    <property type="molecule type" value="Genomic_DNA"/>
</dbReference>
<evidence type="ECO:0000256" key="6">
    <source>
        <dbReference type="SAM" id="MobiDB-lite"/>
    </source>
</evidence>
<dbReference type="OMA" id="PINKDRC"/>
<keyword evidence="3" id="KW-0963">Cytoplasm</keyword>
<feature type="coiled-coil region" evidence="5">
    <location>
        <begin position="128"/>
        <end position="215"/>
    </location>
</feature>
<name>A0A8S1X102_PAROT</name>
<dbReference type="Pfam" id="PF00018">
    <property type="entry name" value="SH3_1"/>
    <property type="match status" value="1"/>
</dbReference>
<dbReference type="InterPro" id="IPR001452">
    <property type="entry name" value="SH3_domain"/>
</dbReference>
<dbReference type="AlphaFoldDB" id="A0A8S1X102"/>
<keyword evidence="5" id="KW-0175">Coiled coil</keyword>
<evidence type="ECO:0000256" key="2">
    <source>
        <dbReference type="ARBA" id="ARBA00022443"/>
    </source>
</evidence>
<dbReference type="GO" id="GO:0005737">
    <property type="term" value="C:cytoplasm"/>
    <property type="evidence" value="ECO:0007669"/>
    <property type="project" value="UniProtKB-SubCell"/>
</dbReference>
<sequence length="540" mass="62972">MYSLQKLVPNSKLQIKPGAFSQHQKLNQSVDGVLPVNQQSLQQLQTQIQILTKKEPLRQQNKKQELLQILENAQANQKQTKSMSPKRTPQKQKSNRKLNFNQLTDQDNLFLNSSNAMANTIIENILNKDEYYEKIKLENQELKDQSSKYQATIGDLKKKITTLERQNKEINTNLSNERQTYQSELMKINEKIQSMKTMQQNLQMEQKKNELLTKQLQDQITINNGLKSFICENCLLSIEFLTFLQKSVQTFQPNLSNAYDTLIALSKHSTSFILEFISKTQNLNLPTLRNCLLPEEFDVNGFFETLEQLKMHDSPELSFRNKNNNVVKQSIHVNNNNNNNNNNLQIPDAAKQNKITTLQEQFNAFLESSEPFTDSQLGSPYFTDFDTLDKQRPFTKEKQRNQMPLQINASKKIKQEINQAPHYFQSFKQNENEPTVFDSLMKEAPINKDRCSSVHSLRYLDQQIQKEQDKSTKRNKENQSVNCQFVIAKYDYKAQKEIDLSFKKGDQIKLLKKTTNGWWYGEDKNQVKGYFPHNFVQLVG</sequence>
<proteinExistence type="predicted"/>
<gene>
    <name evidence="8" type="ORF">POCTA_138.1.T1010019</name>
</gene>
<dbReference type="GO" id="GO:0008289">
    <property type="term" value="F:lipid binding"/>
    <property type="evidence" value="ECO:0007669"/>
    <property type="project" value="TreeGrafter"/>
</dbReference>
<dbReference type="GO" id="GO:0097320">
    <property type="term" value="P:plasma membrane tubulation"/>
    <property type="evidence" value="ECO:0007669"/>
    <property type="project" value="TreeGrafter"/>
</dbReference>
<dbReference type="GO" id="GO:0015629">
    <property type="term" value="C:actin cytoskeleton"/>
    <property type="evidence" value="ECO:0007669"/>
    <property type="project" value="TreeGrafter"/>
</dbReference>
<feature type="compositionally biased region" description="Polar residues" evidence="6">
    <location>
        <begin position="75"/>
        <end position="87"/>
    </location>
</feature>
<dbReference type="CDD" id="cd00174">
    <property type="entry name" value="SH3"/>
    <property type="match status" value="1"/>
</dbReference>
<dbReference type="PANTHER" id="PTHR47174">
    <property type="entry name" value="BRIDGING INTEGRATOR 3"/>
    <property type="match status" value="1"/>
</dbReference>
<dbReference type="PANTHER" id="PTHR47174:SF3">
    <property type="entry name" value="BRIDGING INTEGRATOR 3"/>
    <property type="match status" value="1"/>
</dbReference>
<dbReference type="Proteomes" id="UP000683925">
    <property type="component" value="Unassembled WGS sequence"/>
</dbReference>
<comment type="subcellular location">
    <subcellularLocation>
        <location evidence="1">Cytoplasm</location>
    </subcellularLocation>
</comment>
<feature type="region of interest" description="Disordered" evidence="6">
    <location>
        <begin position="75"/>
        <end position="101"/>
    </location>
</feature>
<evidence type="ECO:0000259" key="7">
    <source>
        <dbReference type="PROSITE" id="PS50002"/>
    </source>
</evidence>
<organism evidence="8 9">
    <name type="scientific">Paramecium octaurelia</name>
    <dbReference type="NCBI Taxonomy" id="43137"/>
    <lineage>
        <taxon>Eukaryota</taxon>
        <taxon>Sar</taxon>
        <taxon>Alveolata</taxon>
        <taxon>Ciliophora</taxon>
        <taxon>Intramacronucleata</taxon>
        <taxon>Oligohymenophorea</taxon>
        <taxon>Peniculida</taxon>
        <taxon>Parameciidae</taxon>
        <taxon>Paramecium</taxon>
    </lineage>
</organism>
<dbReference type="SMART" id="SM00326">
    <property type="entry name" value="SH3"/>
    <property type="match status" value="1"/>
</dbReference>
<evidence type="ECO:0000313" key="8">
    <source>
        <dbReference type="EMBL" id="CAD8191926.1"/>
    </source>
</evidence>
<dbReference type="GO" id="GO:0006897">
    <property type="term" value="P:endocytosis"/>
    <property type="evidence" value="ECO:0007669"/>
    <property type="project" value="InterPro"/>
</dbReference>
<evidence type="ECO:0000256" key="4">
    <source>
        <dbReference type="PROSITE-ProRule" id="PRU00192"/>
    </source>
</evidence>
<evidence type="ECO:0000256" key="3">
    <source>
        <dbReference type="ARBA" id="ARBA00022490"/>
    </source>
</evidence>
<dbReference type="OrthoDB" id="296320at2759"/>
<evidence type="ECO:0000256" key="5">
    <source>
        <dbReference type="SAM" id="Coils"/>
    </source>
</evidence>
<dbReference type="InterPro" id="IPR046982">
    <property type="entry name" value="BIN3/RVS161-like"/>
</dbReference>
<dbReference type="GO" id="GO:0051666">
    <property type="term" value="P:actin cortical patch localization"/>
    <property type="evidence" value="ECO:0007669"/>
    <property type="project" value="InterPro"/>
</dbReference>
<keyword evidence="2 4" id="KW-0728">SH3 domain</keyword>
<dbReference type="PROSITE" id="PS50002">
    <property type="entry name" value="SH3"/>
    <property type="match status" value="1"/>
</dbReference>
<protein>
    <recommendedName>
        <fullName evidence="7">SH3 domain-containing protein</fullName>
    </recommendedName>
</protein>
<evidence type="ECO:0000256" key="1">
    <source>
        <dbReference type="ARBA" id="ARBA00004496"/>
    </source>
</evidence>
<feature type="domain" description="SH3" evidence="7">
    <location>
        <begin position="481"/>
        <end position="540"/>
    </location>
</feature>
<comment type="caution">
    <text evidence="8">The sequence shown here is derived from an EMBL/GenBank/DDBJ whole genome shotgun (WGS) entry which is preliminary data.</text>
</comment>